<evidence type="ECO:0008006" key="4">
    <source>
        <dbReference type="Google" id="ProtNLM"/>
    </source>
</evidence>
<keyword evidence="1" id="KW-0472">Membrane</keyword>
<evidence type="ECO:0000313" key="3">
    <source>
        <dbReference type="Proteomes" id="UP000254841"/>
    </source>
</evidence>
<gene>
    <name evidence="2" type="ORF">NCTC12410_01847</name>
</gene>
<keyword evidence="1" id="KW-1133">Transmembrane helix</keyword>
<protein>
    <recommendedName>
        <fullName evidence="4">Glycosyltransferase RgtA/B/C/D-like domain-containing protein</fullName>
    </recommendedName>
</protein>
<feature type="transmembrane region" description="Helical" evidence="1">
    <location>
        <begin position="514"/>
        <end position="533"/>
    </location>
</feature>
<feature type="transmembrane region" description="Helical" evidence="1">
    <location>
        <begin position="335"/>
        <end position="352"/>
    </location>
</feature>
<sequence>MRAFILAKGVYMRRLSVLWLWILAGLSGVFVLCALALYGIHHYAKSHSYEATIEATFTSATAFPPPPIASTQTRTYIYRAKLRFPSHIFRYQRDFTLLTDLSTQLILNAPDTQLISTITLDKNYLVLETKSPISAISGTLHYTIAIAPTLWKKLLLGYGFVAGLCLLLSLVSYKYHALQILAKRWYSKIPAQSFAAVTNSLHQSSSVFCGISYKRWILIVCGVVFLIGFGLRWWYMGQKIHLHGDEVWSVAISSHSKGCLWGGECRDGVYYGKEIKELELWHNASPISALKDIGDLYLTNNGDSHSHANLYYTILRLWHIGVRTGDLGWIIQRGVGVNLLLFYPLAFLFGFLLGRQLFGSSVLVLAFVSLAFLNGASISNTMLIREYALQECLFLAFAWIMARQFCRASVSRAEIILGAFVLACFLLSGYFVLLYVLMLGGILVFLSLGASAQKAKALLATFGLGVGFTYAMYPIYHKGFFGGHASSALDRAGGVGTNLAESMNAYGEILGQNIFTPIILGLCCVSLFVWYKNARLMQNLWSKEVFLAVLMGVLALVFGVVIMAVAPWKILRFVVASLPLLCLLLVVVLMPMLLRRSLVACVAWAGIILSLMLYHKVGFLSYPEEKDRASFAVYQMEPILDTELQSDRAIPTIYSHISDYSSTRVIAWFNDLRLYYFIKDPWEALATLTSHKRCFFITGLPIEVVRDYLGSDFRVELVQHTFGLNRYYIEHTEIH</sequence>
<proteinExistence type="predicted"/>
<dbReference type="AlphaFoldDB" id="A0A377J6K5"/>
<dbReference type="Proteomes" id="UP000254841">
    <property type="component" value="Unassembled WGS sequence"/>
</dbReference>
<feature type="transmembrane region" description="Helical" evidence="1">
    <location>
        <begin position="597"/>
        <end position="614"/>
    </location>
</feature>
<feature type="transmembrane region" description="Helical" evidence="1">
    <location>
        <begin position="216"/>
        <end position="235"/>
    </location>
</feature>
<feature type="transmembrane region" description="Helical" evidence="1">
    <location>
        <begin position="417"/>
        <end position="445"/>
    </location>
</feature>
<evidence type="ECO:0000313" key="2">
    <source>
        <dbReference type="EMBL" id="STO97998.1"/>
    </source>
</evidence>
<feature type="transmembrane region" description="Helical" evidence="1">
    <location>
        <begin position="358"/>
        <end position="376"/>
    </location>
</feature>
<feature type="transmembrane region" description="Helical" evidence="1">
    <location>
        <begin position="155"/>
        <end position="175"/>
    </location>
</feature>
<feature type="transmembrane region" description="Helical" evidence="1">
    <location>
        <begin position="18"/>
        <end position="40"/>
    </location>
</feature>
<evidence type="ECO:0000256" key="1">
    <source>
        <dbReference type="SAM" id="Phobius"/>
    </source>
</evidence>
<dbReference type="EMBL" id="UGHV01000001">
    <property type="protein sequence ID" value="STO97998.1"/>
    <property type="molecule type" value="Genomic_DNA"/>
</dbReference>
<reference evidence="2 3" key="1">
    <citation type="submission" date="2018-06" db="EMBL/GenBank/DDBJ databases">
        <authorList>
            <consortium name="Pathogen Informatics"/>
            <person name="Doyle S."/>
        </authorList>
    </citation>
    <scope>NUCLEOTIDE SEQUENCE [LARGE SCALE GENOMIC DNA]</scope>
    <source>
        <strain evidence="2 3">NCTC12410</strain>
    </source>
</reference>
<organism evidence="2 3">
    <name type="scientific">Helicobacter canis</name>
    <dbReference type="NCBI Taxonomy" id="29419"/>
    <lineage>
        <taxon>Bacteria</taxon>
        <taxon>Pseudomonadati</taxon>
        <taxon>Campylobacterota</taxon>
        <taxon>Epsilonproteobacteria</taxon>
        <taxon>Campylobacterales</taxon>
        <taxon>Helicobacteraceae</taxon>
        <taxon>Helicobacter</taxon>
    </lineage>
</organism>
<feature type="transmembrane region" description="Helical" evidence="1">
    <location>
        <begin position="570"/>
        <end position="590"/>
    </location>
</feature>
<feature type="transmembrane region" description="Helical" evidence="1">
    <location>
        <begin position="457"/>
        <end position="476"/>
    </location>
</feature>
<accession>A0A377J6K5</accession>
<feature type="transmembrane region" description="Helical" evidence="1">
    <location>
        <begin position="545"/>
        <end position="564"/>
    </location>
</feature>
<keyword evidence="1" id="KW-0812">Transmembrane</keyword>
<name>A0A377J6K5_9HELI</name>